<reference evidence="2 3" key="1">
    <citation type="submission" date="2024-01" db="EMBL/GenBank/DDBJ databases">
        <title>Genome assemblies of Stephania.</title>
        <authorList>
            <person name="Yang L."/>
        </authorList>
    </citation>
    <scope>NUCLEOTIDE SEQUENCE [LARGE SCALE GENOMIC DNA]</scope>
    <source>
        <strain evidence="2">JXDWG</strain>
        <tissue evidence="2">Leaf</tissue>
    </source>
</reference>
<evidence type="ECO:0000313" key="3">
    <source>
        <dbReference type="Proteomes" id="UP001419268"/>
    </source>
</evidence>
<dbReference type="EMBL" id="JBBNAG010000005">
    <property type="protein sequence ID" value="KAK9132357.1"/>
    <property type="molecule type" value="Genomic_DNA"/>
</dbReference>
<organism evidence="2 3">
    <name type="scientific">Stephania cephalantha</name>
    <dbReference type="NCBI Taxonomy" id="152367"/>
    <lineage>
        <taxon>Eukaryota</taxon>
        <taxon>Viridiplantae</taxon>
        <taxon>Streptophyta</taxon>
        <taxon>Embryophyta</taxon>
        <taxon>Tracheophyta</taxon>
        <taxon>Spermatophyta</taxon>
        <taxon>Magnoliopsida</taxon>
        <taxon>Ranunculales</taxon>
        <taxon>Menispermaceae</taxon>
        <taxon>Menispermoideae</taxon>
        <taxon>Cissampelideae</taxon>
        <taxon>Stephania</taxon>
    </lineage>
</organism>
<evidence type="ECO:0000313" key="2">
    <source>
        <dbReference type="EMBL" id="KAK9132357.1"/>
    </source>
</evidence>
<feature type="domain" description="Aminotransferase-like plant mobile" evidence="1">
    <location>
        <begin position="18"/>
        <end position="49"/>
    </location>
</feature>
<dbReference type="Proteomes" id="UP001419268">
    <property type="component" value="Unassembled WGS sequence"/>
</dbReference>
<dbReference type="InterPro" id="IPR019557">
    <property type="entry name" value="AminoTfrase-like_pln_mobile"/>
</dbReference>
<dbReference type="Pfam" id="PF10536">
    <property type="entry name" value="PMD"/>
    <property type="match status" value="1"/>
</dbReference>
<dbReference type="AlphaFoldDB" id="A0AAP0JE04"/>
<proteinExistence type="predicted"/>
<sequence length="49" mass="5864">MIIQRSELMPLIDCSYRKGNKELIYAFVERWQLETNTFHLPFGEMSITL</sequence>
<protein>
    <recommendedName>
        <fullName evidence="1">Aminotransferase-like plant mobile domain-containing protein</fullName>
    </recommendedName>
</protein>
<comment type="caution">
    <text evidence="2">The sequence shown here is derived from an EMBL/GenBank/DDBJ whole genome shotgun (WGS) entry which is preliminary data.</text>
</comment>
<evidence type="ECO:0000259" key="1">
    <source>
        <dbReference type="Pfam" id="PF10536"/>
    </source>
</evidence>
<gene>
    <name evidence="2" type="ORF">Scep_011885</name>
</gene>
<accession>A0AAP0JE04</accession>
<keyword evidence="3" id="KW-1185">Reference proteome</keyword>
<name>A0AAP0JE04_9MAGN</name>